<evidence type="ECO:0000256" key="7">
    <source>
        <dbReference type="SAM" id="Phobius"/>
    </source>
</evidence>
<dbReference type="EMBL" id="CP059894">
    <property type="protein sequence ID" value="QNJ93275.1"/>
    <property type="molecule type" value="Genomic_DNA"/>
</dbReference>
<dbReference type="RefSeq" id="WP_187097404.1">
    <property type="nucleotide sequence ID" value="NZ_CP059894.1"/>
</dbReference>
<keyword evidence="3" id="KW-1003">Cell membrane</keyword>
<feature type="domain" description="Major facilitator superfamily (MFS) profile" evidence="8">
    <location>
        <begin position="1"/>
        <end position="156"/>
    </location>
</feature>
<dbReference type="InterPro" id="IPR010290">
    <property type="entry name" value="TM_effector"/>
</dbReference>
<dbReference type="PANTHER" id="PTHR23513">
    <property type="entry name" value="INTEGRAL MEMBRANE EFFLUX PROTEIN-RELATED"/>
    <property type="match status" value="1"/>
</dbReference>
<dbReference type="InterPro" id="IPR036259">
    <property type="entry name" value="MFS_trans_sf"/>
</dbReference>
<comment type="subcellular location">
    <subcellularLocation>
        <location evidence="1">Cell membrane</location>
        <topology evidence="1">Multi-pass membrane protein</topology>
    </subcellularLocation>
</comment>
<dbReference type="KEGG" id="mflu:HZU40_02575"/>
<feature type="transmembrane region" description="Helical" evidence="7">
    <location>
        <begin position="55"/>
        <end position="77"/>
    </location>
</feature>
<dbReference type="SUPFAM" id="SSF103473">
    <property type="entry name" value="MFS general substrate transporter"/>
    <property type="match status" value="1"/>
</dbReference>
<name>A0A7G8PG09_9MYCO</name>
<accession>A0A7G8PG09</accession>
<dbReference type="InterPro" id="IPR020846">
    <property type="entry name" value="MFS_dom"/>
</dbReference>
<reference evidence="9 10" key="1">
    <citation type="submission" date="2020-07" db="EMBL/GenBank/DDBJ databases">
        <title>Draft genome sequence of four isobutane-metabolizing strains capable of cometabolically degrading diverse ether contaminants.</title>
        <authorList>
            <person name="Chen W."/>
            <person name="Faulkner N."/>
            <person name="Smith C."/>
            <person name="Hyman M."/>
        </authorList>
    </citation>
    <scope>NUCLEOTIDE SEQUENCE [LARGE SCALE GENOMIC DNA]</scope>
    <source>
        <strain evidence="9 10">2A</strain>
    </source>
</reference>
<dbReference type="PANTHER" id="PTHR23513:SF11">
    <property type="entry name" value="STAPHYLOFERRIN A TRANSPORTER"/>
    <property type="match status" value="1"/>
</dbReference>
<evidence type="ECO:0000259" key="8">
    <source>
        <dbReference type="PROSITE" id="PS50850"/>
    </source>
</evidence>
<dbReference type="GO" id="GO:0022857">
    <property type="term" value="F:transmembrane transporter activity"/>
    <property type="evidence" value="ECO:0007669"/>
    <property type="project" value="InterPro"/>
</dbReference>
<gene>
    <name evidence="9" type="ORF">HZU40_02575</name>
</gene>
<feature type="transmembrane region" description="Helical" evidence="7">
    <location>
        <begin position="118"/>
        <end position="135"/>
    </location>
</feature>
<feature type="transmembrane region" description="Helical" evidence="7">
    <location>
        <begin position="89"/>
        <end position="112"/>
    </location>
</feature>
<evidence type="ECO:0000256" key="2">
    <source>
        <dbReference type="ARBA" id="ARBA00022448"/>
    </source>
</evidence>
<evidence type="ECO:0000256" key="3">
    <source>
        <dbReference type="ARBA" id="ARBA00022475"/>
    </source>
</evidence>
<dbReference type="PROSITE" id="PS50850">
    <property type="entry name" value="MFS"/>
    <property type="match status" value="1"/>
</dbReference>
<organism evidence="9 10">
    <name type="scientific">Mycolicibacterium fluoranthenivorans</name>
    <dbReference type="NCBI Taxonomy" id="258505"/>
    <lineage>
        <taxon>Bacteria</taxon>
        <taxon>Bacillati</taxon>
        <taxon>Actinomycetota</taxon>
        <taxon>Actinomycetes</taxon>
        <taxon>Mycobacteriales</taxon>
        <taxon>Mycobacteriaceae</taxon>
        <taxon>Mycolicibacterium</taxon>
    </lineage>
</organism>
<evidence type="ECO:0000256" key="1">
    <source>
        <dbReference type="ARBA" id="ARBA00004651"/>
    </source>
</evidence>
<dbReference type="AlphaFoldDB" id="A0A7G8PG09"/>
<evidence type="ECO:0000256" key="6">
    <source>
        <dbReference type="ARBA" id="ARBA00023136"/>
    </source>
</evidence>
<protein>
    <submittedName>
        <fullName evidence="9">MFS transporter</fullName>
    </submittedName>
</protein>
<evidence type="ECO:0000256" key="5">
    <source>
        <dbReference type="ARBA" id="ARBA00022989"/>
    </source>
</evidence>
<sequence>MSALSIAFGVGSAIGLMILGVVVRRTSQEWVPTAGLVVMVVGLGITAALPTVVAALGGFTLVGAGFVMTLTVATSLVQERTPDHLRGRIMAFWLLSFVGARPVTALCIGPLADATSPGVAIGAVAGVLAVAAVACQPRRLRPAASSSDSGTSSASR</sequence>
<keyword evidence="2" id="KW-0813">Transport</keyword>
<keyword evidence="4 7" id="KW-0812">Transmembrane</keyword>
<feature type="transmembrane region" description="Helical" evidence="7">
    <location>
        <begin position="6"/>
        <end position="23"/>
    </location>
</feature>
<evidence type="ECO:0000313" key="9">
    <source>
        <dbReference type="EMBL" id="QNJ93275.1"/>
    </source>
</evidence>
<dbReference type="Pfam" id="PF05977">
    <property type="entry name" value="MFS_3"/>
    <property type="match status" value="1"/>
</dbReference>
<dbReference type="Proteomes" id="UP000515498">
    <property type="component" value="Chromosome"/>
</dbReference>
<keyword evidence="6 7" id="KW-0472">Membrane</keyword>
<dbReference type="GO" id="GO:0005886">
    <property type="term" value="C:plasma membrane"/>
    <property type="evidence" value="ECO:0007669"/>
    <property type="project" value="UniProtKB-SubCell"/>
</dbReference>
<evidence type="ECO:0000256" key="4">
    <source>
        <dbReference type="ARBA" id="ARBA00022692"/>
    </source>
</evidence>
<dbReference type="Gene3D" id="1.20.1250.20">
    <property type="entry name" value="MFS general substrate transporter like domains"/>
    <property type="match status" value="1"/>
</dbReference>
<evidence type="ECO:0000313" key="10">
    <source>
        <dbReference type="Proteomes" id="UP000515498"/>
    </source>
</evidence>
<proteinExistence type="predicted"/>
<keyword evidence="5 7" id="KW-1133">Transmembrane helix</keyword>
<feature type="transmembrane region" description="Helical" evidence="7">
    <location>
        <begin position="30"/>
        <end position="49"/>
    </location>
</feature>